<dbReference type="InterPro" id="IPR015867">
    <property type="entry name" value="N-reg_PII/ATP_PRibTrfase_C"/>
</dbReference>
<dbReference type="EMBL" id="HBGF01040819">
    <property type="protein sequence ID" value="CAD9140350.1"/>
    <property type="molecule type" value="Transcribed_RNA"/>
</dbReference>
<reference evidence="2" key="1">
    <citation type="submission" date="2021-01" db="EMBL/GenBank/DDBJ databases">
        <authorList>
            <person name="Corre E."/>
            <person name="Pelletier E."/>
            <person name="Niang G."/>
            <person name="Scheremetjew M."/>
            <person name="Finn R."/>
            <person name="Kale V."/>
            <person name="Holt S."/>
            <person name="Cochrane G."/>
            <person name="Meng A."/>
            <person name="Brown T."/>
            <person name="Cohen L."/>
        </authorList>
    </citation>
    <scope>NUCLEOTIDE SEQUENCE</scope>
    <source>
        <strain evidence="2">CCAP 1951/1</strain>
    </source>
</reference>
<comment type="similarity">
    <text evidence="1">Belongs to the CutA family.</text>
</comment>
<dbReference type="Pfam" id="PF03091">
    <property type="entry name" value="CutA1"/>
    <property type="match status" value="1"/>
</dbReference>
<evidence type="ECO:0008006" key="3">
    <source>
        <dbReference type="Google" id="ProtNLM"/>
    </source>
</evidence>
<dbReference type="Gene3D" id="3.30.70.120">
    <property type="match status" value="1"/>
</dbReference>
<dbReference type="PANTHER" id="PTHR23419">
    <property type="entry name" value="DIVALENT CATION TOLERANCE CUTA-RELATED"/>
    <property type="match status" value="1"/>
</dbReference>
<dbReference type="InterPro" id="IPR004323">
    <property type="entry name" value="Ion_tolerance_CutA"/>
</dbReference>
<protein>
    <recommendedName>
        <fullName evidence="3">Divalent cation tolerance protein</fullName>
    </recommendedName>
</protein>
<dbReference type="GO" id="GO:0010038">
    <property type="term" value="P:response to metal ion"/>
    <property type="evidence" value="ECO:0007669"/>
    <property type="project" value="InterPro"/>
</dbReference>
<dbReference type="GO" id="GO:0005507">
    <property type="term" value="F:copper ion binding"/>
    <property type="evidence" value="ECO:0007669"/>
    <property type="project" value="TreeGrafter"/>
</dbReference>
<dbReference type="InterPro" id="IPR011322">
    <property type="entry name" value="N-reg_PII-like_a/b"/>
</dbReference>
<evidence type="ECO:0000313" key="2">
    <source>
        <dbReference type="EMBL" id="CAD9140350.1"/>
    </source>
</evidence>
<gene>
    <name evidence="2" type="ORF">NDES1114_LOCUS27338</name>
</gene>
<proteinExistence type="inferred from homology"/>
<organism evidence="2">
    <name type="scientific">Neobodo designis</name>
    <name type="common">Flagellated protozoan</name>
    <name type="synonym">Bodo designis</name>
    <dbReference type="NCBI Taxonomy" id="312471"/>
    <lineage>
        <taxon>Eukaryota</taxon>
        <taxon>Discoba</taxon>
        <taxon>Euglenozoa</taxon>
        <taxon>Kinetoplastea</taxon>
        <taxon>Metakinetoplastina</taxon>
        <taxon>Neobodonida</taxon>
        <taxon>Neobodo</taxon>
    </lineage>
</organism>
<dbReference type="PANTHER" id="PTHR23419:SF8">
    <property type="entry name" value="FI09726P"/>
    <property type="match status" value="1"/>
</dbReference>
<accession>A0A7S1VYP9</accession>
<name>A0A7S1VYP9_NEODS</name>
<sequence>MASPFSVCYVTAPSMAVAEKIASHLVARKAAACVNILPGVTSVYTWQGKVEKDSELLLMIKTQTAVVPRLISEVRSVHPYDVPEVISVPMGAGHTDYLNWVTENTAVEAPPATADLNADVGAAEAETKPPV</sequence>
<evidence type="ECO:0000256" key="1">
    <source>
        <dbReference type="ARBA" id="ARBA00010169"/>
    </source>
</evidence>
<dbReference type="AlphaFoldDB" id="A0A7S1VYP9"/>
<dbReference type="SUPFAM" id="SSF54913">
    <property type="entry name" value="GlnB-like"/>
    <property type="match status" value="1"/>
</dbReference>